<dbReference type="GO" id="GO:0016787">
    <property type="term" value="F:hydrolase activity"/>
    <property type="evidence" value="ECO:0007669"/>
    <property type="project" value="UniProtKB-KW"/>
</dbReference>
<dbReference type="EMBL" id="CP002688">
    <property type="protein sequence ID" value="ANM69011.1"/>
    <property type="molecule type" value="Genomic_DNA"/>
</dbReference>
<dbReference type="KEGG" id="ath:AT5G45170"/>
<dbReference type="Gene3D" id="3.40.50.1000">
    <property type="entry name" value="HAD superfamily/HAD-like"/>
    <property type="match status" value="1"/>
</dbReference>
<evidence type="ECO:0000313" key="3">
    <source>
        <dbReference type="Proteomes" id="UP000006548"/>
    </source>
</evidence>
<reference evidence="3" key="2">
    <citation type="journal article" date="2017" name="Plant J.">
        <title>Araport11: a complete reannotation of the Arabidopsis thaliana reference genome.</title>
        <authorList>
            <person name="Cheng C.Y."/>
            <person name="Krishnakumar V."/>
            <person name="Chan A.P."/>
            <person name="Thibaud-Nissen F."/>
            <person name="Schobel S."/>
            <person name="Town C.D."/>
        </authorList>
    </citation>
    <scope>GENOME REANNOTATION</scope>
    <source>
        <strain evidence="3">cv. Columbia</strain>
    </source>
</reference>
<dbReference type="Gene3D" id="1.10.150.240">
    <property type="entry name" value="Putative phosphatase, domain 2"/>
    <property type="match status" value="1"/>
</dbReference>
<gene>
    <name evidence="1 2" type="ordered locus">At5g45170</name>
    <name evidence="2" type="ORF">K18C1.5</name>
    <name evidence="2" type="ORF">K18C1_5</name>
</gene>
<dbReference type="ProteomicsDB" id="220111"/>
<dbReference type="Proteomes" id="UP000006548">
    <property type="component" value="Chromosome 5"/>
</dbReference>
<dbReference type="AlphaFoldDB" id="A0A1P8BBQ8"/>
<evidence type="ECO:0000313" key="1">
    <source>
        <dbReference type="Araport" id="AT5G45170"/>
    </source>
</evidence>
<accession>A0A1P8BBQ8</accession>
<dbReference type="ExpressionAtlas" id="A0A1P8BBQ8">
    <property type="expression patterns" value="baseline and differential"/>
</dbReference>
<dbReference type="GO" id="GO:0009570">
    <property type="term" value="C:chloroplast stroma"/>
    <property type="evidence" value="ECO:0007005"/>
    <property type="project" value="TAIR"/>
</dbReference>
<dbReference type="TAIR" id="AT5G45170"/>
<evidence type="ECO:0007829" key="4">
    <source>
        <dbReference type="PeptideAtlas" id="A0A1P8BBQ8"/>
    </source>
</evidence>
<keyword evidence="3" id="KW-1185">Reference proteome</keyword>
<sequence length="336" mass="37801">MEIASCSILNNLQISCTKTSIFTQYLSERSSHDTGRRNFLPFSNFPGKSQILGKCLRLQRFSSICLSASREDVNPSEEFAVILEVDRVMIDTWSSNRQAFNVAFQKLGLDCANWPEPVYSDLLRKGAADEEKMLLLYFNQIGWPSSLPTSEKASFVKSVLREKKNAMDEFLISKSLPLRSGVQEFIDNAYAEKVPVAIVTAYCKSGDKVALSIVEMLGQERLPNVKVIGDNEVEQSMYGQLVLGKGVSSSLEEQLVKEVKKAASAEKQRIAEEVASMLKLSVDIDTTSSERWDFLFFSTKIPVPYINKKSDGFSFCFLLSPDWKRLLLHCVLLRNT</sequence>
<protein>
    <submittedName>
        <fullName evidence="2">Haloacid dehalogenase-like hydrolase (HAD) superfamily protein</fullName>
    </submittedName>
</protein>
<dbReference type="GeneID" id="834553"/>
<dbReference type="Araport" id="AT5G45170"/>
<dbReference type="InterPro" id="IPR036412">
    <property type="entry name" value="HAD-like_sf"/>
</dbReference>
<dbReference type="SMR" id="A0A1P8BBQ8"/>
<name>A0A1P8BBQ8_ARATH</name>
<dbReference type="PANTHER" id="PTHR42896">
    <property type="entry name" value="XYLULOSE-1,5-BISPHOSPHATE (XUBP) PHOSPHATASE"/>
    <property type="match status" value="1"/>
</dbReference>
<dbReference type="InterPro" id="IPR044999">
    <property type="entry name" value="CbbY-like"/>
</dbReference>
<dbReference type="SUPFAM" id="SSF56784">
    <property type="entry name" value="HAD-like"/>
    <property type="match status" value="1"/>
</dbReference>
<organism evidence="2 3">
    <name type="scientific">Arabidopsis thaliana</name>
    <name type="common">Mouse-ear cress</name>
    <dbReference type="NCBI Taxonomy" id="3702"/>
    <lineage>
        <taxon>Eukaryota</taxon>
        <taxon>Viridiplantae</taxon>
        <taxon>Streptophyta</taxon>
        <taxon>Embryophyta</taxon>
        <taxon>Tracheophyta</taxon>
        <taxon>Spermatophyta</taxon>
        <taxon>Magnoliopsida</taxon>
        <taxon>eudicotyledons</taxon>
        <taxon>Gunneridae</taxon>
        <taxon>Pentapetalae</taxon>
        <taxon>rosids</taxon>
        <taxon>malvids</taxon>
        <taxon>Brassicales</taxon>
        <taxon>Brassicaceae</taxon>
        <taxon>Camelineae</taxon>
        <taxon>Arabidopsis</taxon>
    </lineage>
</organism>
<dbReference type="InterPro" id="IPR023214">
    <property type="entry name" value="HAD_sf"/>
</dbReference>
<proteinExistence type="evidence at protein level"/>
<reference evidence="2 3" key="1">
    <citation type="journal article" date="2000" name="Nature">
        <title>Sequence and analysis of chromosome 5 of the plant Arabidopsis thaliana.</title>
        <authorList>
            <consortium name="Kazusa DNA Research Institute"/>
            <consortium name="Cold Spring Harbor and Washington University in St Louis Sequencing Consortium"/>
            <consortium name="European Union Arabidopsis Genome Sequencing Consortium"/>
            <person name="Tabata S."/>
            <person name="Kaneko T."/>
            <person name="Nakamura Y."/>
            <person name="Kotani H."/>
            <person name="Kato T."/>
            <person name="Asamizu E."/>
            <person name="Miyajima N."/>
            <person name="Sasamoto S."/>
            <person name="Kimura T."/>
            <person name="Hosouchi T."/>
            <person name="Kawashima K."/>
            <person name="Kohara M."/>
            <person name="Matsumoto M."/>
            <person name="Matsuno A."/>
            <person name="Muraki A."/>
            <person name="Nakayama S."/>
            <person name="Nakazaki N."/>
            <person name="Naruo K."/>
            <person name="Okumura S."/>
            <person name="Shinpo S."/>
            <person name="Takeuchi C."/>
            <person name="Wada T."/>
            <person name="Watanabe A."/>
            <person name="Yamada M."/>
            <person name="Yasuda M."/>
            <person name="Sato S."/>
            <person name="de la Bastide M."/>
            <person name="Huang E."/>
            <person name="Spiegel L."/>
            <person name="Gnoj L."/>
            <person name="O'Shaughnessy A."/>
            <person name="Preston R."/>
            <person name="Habermann K."/>
            <person name="Murray J."/>
            <person name="Johnson D."/>
            <person name="Rohlfing T."/>
            <person name="Nelson J."/>
            <person name="Stoneking T."/>
            <person name="Pepin K."/>
            <person name="Spieth J."/>
            <person name="Sekhon M."/>
            <person name="Armstrong J."/>
            <person name="Becker M."/>
            <person name="Belter E."/>
            <person name="Cordum H."/>
            <person name="Cordes M."/>
            <person name="Courtney L."/>
            <person name="Courtney W."/>
            <person name="Dante M."/>
            <person name="Du H."/>
            <person name="Edwards J."/>
            <person name="Fryman J."/>
            <person name="Haakensen B."/>
            <person name="Lamar E."/>
            <person name="Latreille P."/>
            <person name="Leonard S."/>
            <person name="Meyer R."/>
            <person name="Mulvaney E."/>
            <person name="Ozersky P."/>
            <person name="Riley A."/>
            <person name="Strowmatt C."/>
            <person name="Wagner-McPherson C."/>
            <person name="Wollam A."/>
            <person name="Yoakum M."/>
            <person name="Bell M."/>
            <person name="Dedhia N."/>
            <person name="Parnell L."/>
            <person name="Shah R."/>
            <person name="Rodriguez M."/>
            <person name="See L.H."/>
            <person name="Vil D."/>
            <person name="Baker J."/>
            <person name="Kirchoff K."/>
            <person name="Toth K."/>
            <person name="King L."/>
            <person name="Bahret A."/>
            <person name="Miller B."/>
            <person name="Marra M."/>
            <person name="Martienssen R."/>
            <person name="McCombie W.R."/>
            <person name="Wilson R.K."/>
            <person name="Murphy G."/>
            <person name="Bancroft I."/>
            <person name="Volckaert G."/>
            <person name="Wambutt R."/>
            <person name="Dusterhoft A."/>
            <person name="Stiekema W."/>
            <person name="Pohl T."/>
            <person name="Entian K.D."/>
            <person name="Terryn N."/>
            <person name="Hartley N."/>
            <person name="Bent E."/>
            <person name="Johnson S."/>
            <person name="Langham S.A."/>
            <person name="McCullagh B."/>
            <person name="Robben J."/>
            <person name="Grymonprez B."/>
            <person name="Zimmermann W."/>
            <person name="Ramsperger U."/>
            <person name="Wedler H."/>
            <person name="Balke K."/>
            <person name="Wedler E."/>
            <person name="Peters S."/>
            <person name="van Staveren M."/>
            <person name="Dirkse W."/>
            <person name="Mooijman P."/>
            <person name="Lankhorst R.K."/>
            <person name="Weitzenegger T."/>
            <person name="Bothe G."/>
            <person name="Rose M."/>
            <person name="Hauf J."/>
            <person name="Berneiser S."/>
            <person name="Hempel S."/>
            <person name="Feldpausch M."/>
            <person name="Lamberth S."/>
            <person name="Villarroel R."/>
            <person name="Gielen J."/>
            <person name="Ardiles W."/>
            <person name="Bents O."/>
            <person name="Lemcke K."/>
            <person name="Kolesov G."/>
            <person name="Mayer K."/>
            <person name="Rudd S."/>
            <person name="Schoof H."/>
            <person name="Schueller C."/>
            <person name="Zaccaria P."/>
            <person name="Mewes H.W."/>
            <person name="Bevan M."/>
            <person name="Fransz P."/>
        </authorList>
    </citation>
    <scope>NUCLEOTIDE SEQUENCE [LARGE SCALE GENOMIC DNA]</scope>
    <source>
        <strain evidence="3">cv. Columbia</strain>
    </source>
</reference>
<keyword evidence="4 5" id="KW-1267">Proteomics identification</keyword>
<evidence type="ECO:0000313" key="2">
    <source>
        <dbReference type="EMBL" id="ANM69011.1"/>
    </source>
</evidence>
<dbReference type="PANTHER" id="PTHR42896:SF3">
    <property type="entry name" value="PROTEIN, PUTATIVE, EXPRESSED-RELATED"/>
    <property type="match status" value="1"/>
</dbReference>
<dbReference type="InterPro" id="IPR023198">
    <property type="entry name" value="PGP-like_dom2"/>
</dbReference>
<dbReference type="GO" id="GO:0009507">
    <property type="term" value="C:chloroplast"/>
    <property type="evidence" value="ECO:0007005"/>
    <property type="project" value="TAIR"/>
</dbReference>
<evidence type="ECO:0007829" key="5">
    <source>
        <dbReference type="ProteomicsDB" id="A0A1P8BBQ8"/>
    </source>
</evidence>